<dbReference type="InterPro" id="IPR004045">
    <property type="entry name" value="Glutathione_S-Trfase_N"/>
</dbReference>
<dbReference type="PROSITE" id="PS50404">
    <property type="entry name" value="GST_NTER"/>
    <property type="match status" value="1"/>
</dbReference>
<dbReference type="Proteomes" id="UP000001881">
    <property type="component" value="Unassembled WGS sequence"/>
</dbReference>
<dbReference type="InterPro" id="IPR010987">
    <property type="entry name" value="Glutathione-S-Trfase_C-like"/>
</dbReference>
<keyword evidence="6" id="KW-1185">Reference proteome</keyword>
<evidence type="ECO:0000313" key="5">
    <source>
        <dbReference type="EMBL" id="CCC13830.1"/>
    </source>
</evidence>
<gene>
    <name evidence="5" type="ORF">SMAC_07466</name>
</gene>
<feature type="domain" description="GST C-terminal" evidence="4">
    <location>
        <begin position="94"/>
        <end position="226"/>
    </location>
</feature>
<feature type="domain" description="GST N-terminal" evidence="3">
    <location>
        <begin position="3"/>
        <end position="88"/>
    </location>
</feature>
<dbReference type="InterPro" id="IPR050802">
    <property type="entry name" value="EF-GSTs"/>
</dbReference>
<evidence type="ECO:0000256" key="1">
    <source>
        <dbReference type="ARBA" id="ARBA00007409"/>
    </source>
</evidence>
<dbReference type="Gene3D" id="3.40.30.10">
    <property type="entry name" value="Glutaredoxin"/>
    <property type="match status" value="1"/>
</dbReference>
<dbReference type="InterPro" id="IPR004046">
    <property type="entry name" value="GST_C"/>
</dbReference>
<dbReference type="OMA" id="WICYAQG"/>
<evidence type="ECO:0000313" key="6">
    <source>
        <dbReference type="Proteomes" id="UP000001881"/>
    </source>
</evidence>
<dbReference type="CDD" id="cd03044">
    <property type="entry name" value="GST_N_EF1Bgamma"/>
    <property type="match status" value="1"/>
</dbReference>
<dbReference type="VEuPathDB" id="FungiDB:SMAC_07466"/>
<dbReference type="GO" id="GO:0006414">
    <property type="term" value="P:translational elongation"/>
    <property type="evidence" value="ECO:0007669"/>
    <property type="project" value="TreeGrafter"/>
</dbReference>
<dbReference type="Pfam" id="PF00043">
    <property type="entry name" value="GST_C"/>
    <property type="match status" value="1"/>
</dbReference>
<accession>F7W8P4</accession>
<dbReference type="AlphaFoldDB" id="F7W8P4"/>
<dbReference type="InterPro" id="IPR036249">
    <property type="entry name" value="Thioredoxin-like_sf"/>
</dbReference>
<dbReference type="GeneID" id="10802823"/>
<evidence type="ECO:0000256" key="2">
    <source>
        <dbReference type="RuleBase" id="RU003494"/>
    </source>
</evidence>
<dbReference type="eggNOG" id="KOG0867">
    <property type="taxonomic scope" value="Eukaryota"/>
</dbReference>
<dbReference type="SFLD" id="SFLDS00019">
    <property type="entry name" value="Glutathione_Transferase_(cytos"/>
    <property type="match status" value="1"/>
</dbReference>
<reference evidence="5 6" key="1">
    <citation type="journal article" date="2010" name="PLoS Genet.">
        <title>De novo assembly of a 40 Mb eukaryotic genome from short sequence reads: Sordaria macrospora, a model organism for fungal morphogenesis.</title>
        <authorList>
            <person name="Nowrousian M."/>
            <person name="Stajich J."/>
            <person name="Chu M."/>
            <person name="Engh I."/>
            <person name="Espagne E."/>
            <person name="Halliday K."/>
            <person name="Kamerewerd J."/>
            <person name="Kempken F."/>
            <person name="Knab B."/>
            <person name="Kuo H.C."/>
            <person name="Osiewacz H.D."/>
            <person name="Poeggeler S."/>
            <person name="Read N."/>
            <person name="Seiler S."/>
            <person name="Smith K."/>
            <person name="Zickler D."/>
            <person name="Kueck U."/>
            <person name="Freitag M."/>
        </authorList>
    </citation>
    <scope>NUCLEOTIDE SEQUENCE [LARGE SCALE GENOMIC DNA]</scope>
    <source>
        <strain evidence="6">ATCC MYA-333 / DSM 997 / K(L3346) / K-hell</strain>
        <tissue evidence="5">Mycelium</tissue>
    </source>
</reference>
<dbReference type="OrthoDB" id="249703at2759"/>
<proteinExistence type="inferred from homology"/>
<dbReference type="SUPFAM" id="SSF52833">
    <property type="entry name" value="Thioredoxin-like"/>
    <property type="match status" value="1"/>
</dbReference>
<evidence type="ECO:0000259" key="4">
    <source>
        <dbReference type="PROSITE" id="PS50405"/>
    </source>
</evidence>
<dbReference type="GO" id="GO:0005737">
    <property type="term" value="C:cytoplasm"/>
    <property type="evidence" value="ECO:0007669"/>
    <property type="project" value="TreeGrafter"/>
</dbReference>
<evidence type="ECO:0000259" key="3">
    <source>
        <dbReference type="PROSITE" id="PS50404"/>
    </source>
</evidence>
<dbReference type="Gene3D" id="1.20.1050.10">
    <property type="match status" value="1"/>
</dbReference>
<name>F7W8P4_SORMK</name>
<organism evidence="5 6">
    <name type="scientific">Sordaria macrospora (strain ATCC MYA-333 / DSM 997 / K(L3346) / K-hell)</name>
    <dbReference type="NCBI Taxonomy" id="771870"/>
    <lineage>
        <taxon>Eukaryota</taxon>
        <taxon>Fungi</taxon>
        <taxon>Dikarya</taxon>
        <taxon>Ascomycota</taxon>
        <taxon>Pezizomycotina</taxon>
        <taxon>Sordariomycetes</taxon>
        <taxon>Sordariomycetidae</taxon>
        <taxon>Sordariales</taxon>
        <taxon>Sordariaceae</taxon>
        <taxon>Sordaria</taxon>
    </lineage>
</organism>
<dbReference type="InParanoid" id="F7W8P4"/>
<comment type="similarity">
    <text evidence="1 2">Belongs to the GST superfamily.</text>
</comment>
<dbReference type="PANTHER" id="PTHR43986">
    <property type="entry name" value="ELONGATION FACTOR 1-GAMMA"/>
    <property type="match status" value="1"/>
</dbReference>
<dbReference type="InterPro" id="IPR036282">
    <property type="entry name" value="Glutathione-S-Trfase_C_sf"/>
</dbReference>
<dbReference type="SUPFAM" id="SSF47616">
    <property type="entry name" value="GST C-terminal domain-like"/>
    <property type="match status" value="1"/>
</dbReference>
<dbReference type="STRING" id="771870.F7W8P4"/>
<dbReference type="Pfam" id="PF02798">
    <property type="entry name" value="GST_N"/>
    <property type="match status" value="1"/>
</dbReference>
<dbReference type="GO" id="GO:0005634">
    <property type="term" value="C:nucleus"/>
    <property type="evidence" value="ECO:0007669"/>
    <property type="project" value="TreeGrafter"/>
</dbReference>
<comment type="caution">
    <text evidence="5">The sequence shown here is derived from an EMBL/GenBank/DDBJ whole genome shotgun (WGS) entry which is preliminary data.</text>
</comment>
<sequence>MAPFATIYTYPNNIRVQRAQAVAKLNNLEVLEDNDFQLGNPSDPKWASILSKFPLGKVPALSTADGSLNLTEGQAIVRFLAESGPKADQLLGRTVTDRALIEQWACFAEQELMANLIPPMLMIHRPDLVPYGKEGYDSFASKFERAVKFVEKSLEGGKRFLVGEEVTVADIMVAGPLILASKLLLDAEMKKNSAPSVEGYLRGLLEVPELKEAFGGWLLSRRGCVVRLSKVQGWVDDDTIG</sequence>
<dbReference type="KEGG" id="smp:10802823"/>
<dbReference type="EMBL" id="CABT02000046">
    <property type="protein sequence ID" value="CCC13830.1"/>
    <property type="molecule type" value="Genomic_DNA"/>
</dbReference>
<dbReference type="InterPro" id="IPR040079">
    <property type="entry name" value="Glutathione_S-Trfase"/>
</dbReference>
<dbReference type="PANTHER" id="PTHR43986:SF10">
    <property type="entry name" value="ELONGATION FACTOR EEF-1B GAMMA SUBUNIT, PUTATIVE (AFU_ORTHOLOGUE AFUA_1G17120)-RELATED"/>
    <property type="match status" value="1"/>
</dbReference>
<dbReference type="PROSITE" id="PS50405">
    <property type="entry name" value="GST_CTER"/>
    <property type="match status" value="1"/>
</dbReference>
<dbReference type="HOGENOM" id="CLU_011226_3_2_1"/>
<protein>
    <submittedName>
        <fullName evidence="5">WGS project CABT00000000 data, contig 2.46</fullName>
    </submittedName>
</protein>